<accession>A0A3B0U955</accession>
<keyword evidence="1" id="KW-0378">Hydrolase</keyword>
<dbReference type="EMBL" id="UOER01000454">
    <property type="protein sequence ID" value="VAW25590.1"/>
    <property type="molecule type" value="Genomic_DNA"/>
</dbReference>
<reference evidence="1" key="1">
    <citation type="submission" date="2018-06" db="EMBL/GenBank/DDBJ databases">
        <authorList>
            <person name="Zhirakovskaya E."/>
        </authorList>
    </citation>
    <scope>NUCLEOTIDE SEQUENCE</scope>
</reference>
<name>A0A3B0U955_9ZZZZ</name>
<keyword evidence="1" id="KW-0031">Aminopeptidase</keyword>
<proteinExistence type="predicted"/>
<sequence>MNKVLIFLFSISSIIASAQNNTSYWQQKVDYKMDVDVDVENYQYKGTQKLVYTNNSPDVLKKVFYHLYYNAFQPGSEMDARLKEIVDPDRRMVNNIGTNENPKYESRIAKLKPKEIGYLKVLSLMQNNKKVKYNVIGTVLEVNLNKPINPGEKVTFDMIFKGQLPVHIRRAGRNNKDGVALSMAQWY</sequence>
<organism evidence="1">
    <name type="scientific">hydrothermal vent metagenome</name>
    <dbReference type="NCBI Taxonomy" id="652676"/>
    <lineage>
        <taxon>unclassified sequences</taxon>
        <taxon>metagenomes</taxon>
        <taxon>ecological metagenomes</taxon>
    </lineage>
</organism>
<gene>
    <name evidence="1" type="ORF">MNBD_BACTEROID04-1077</name>
</gene>
<dbReference type="AlphaFoldDB" id="A0A3B0U955"/>
<protein>
    <submittedName>
        <fullName evidence="1">Zn-dependent aminopeptidase</fullName>
    </submittedName>
</protein>
<evidence type="ECO:0000313" key="1">
    <source>
        <dbReference type="EMBL" id="VAW25590.1"/>
    </source>
</evidence>
<keyword evidence="1" id="KW-0645">Protease</keyword>
<dbReference type="GO" id="GO:0004177">
    <property type="term" value="F:aminopeptidase activity"/>
    <property type="evidence" value="ECO:0007669"/>
    <property type="project" value="UniProtKB-KW"/>
</dbReference>
<feature type="non-terminal residue" evidence="1">
    <location>
        <position position="187"/>
    </location>
</feature>